<dbReference type="GO" id="GO:0005975">
    <property type="term" value="P:carbohydrate metabolic process"/>
    <property type="evidence" value="ECO:0007669"/>
    <property type="project" value="UniProtKB-ARBA"/>
</dbReference>
<proteinExistence type="predicted"/>
<feature type="compositionally biased region" description="Acidic residues" evidence="1">
    <location>
        <begin position="1568"/>
        <end position="1616"/>
    </location>
</feature>
<dbReference type="Gene3D" id="2.60.40.10">
    <property type="entry name" value="Immunoglobulins"/>
    <property type="match status" value="1"/>
</dbReference>
<gene>
    <name evidence="3" type="ORF">HNR19_001206</name>
</gene>
<feature type="compositionally biased region" description="Acidic residues" evidence="1">
    <location>
        <begin position="1631"/>
        <end position="1643"/>
    </location>
</feature>
<evidence type="ECO:0000256" key="1">
    <source>
        <dbReference type="SAM" id="MobiDB-lite"/>
    </source>
</evidence>
<feature type="compositionally biased region" description="Basic and acidic residues" evidence="1">
    <location>
        <begin position="1715"/>
        <end position="1734"/>
    </location>
</feature>
<feature type="region of interest" description="Disordered" evidence="1">
    <location>
        <begin position="1714"/>
        <end position="1790"/>
    </location>
</feature>
<feature type="region of interest" description="Disordered" evidence="1">
    <location>
        <begin position="1564"/>
        <end position="1643"/>
    </location>
</feature>
<dbReference type="PANTHER" id="PTHR34819">
    <property type="entry name" value="LARGE CYSTEINE-RICH PERIPLASMIC PROTEIN OMCB"/>
    <property type="match status" value="1"/>
</dbReference>
<feature type="compositionally biased region" description="Basic and acidic residues" evidence="1">
    <location>
        <begin position="1743"/>
        <end position="1762"/>
    </location>
</feature>
<feature type="domain" description="DUF7507" evidence="2">
    <location>
        <begin position="1113"/>
        <end position="1215"/>
    </location>
</feature>
<feature type="domain" description="DUF7507" evidence="2">
    <location>
        <begin position="1232"/>
        <end position="1331"/>
    </location>
</feature>
<dbReference type="InterPro" id="IPR055354">
    <property type="entry name" value="DUF7507"/>
</dbReference>
<organism evidence="3 4">
    <name type="scientific">Nocardioides thalensis</name>
    <dbReference type="NCBI Taxonomy" id="1914755"/>
    <lineage>
        <taxon>Bacteria</taxon>
        <taxon>Bacillati</taxon>
        <taxon>Actinomycetota</taxon>
        <taxon>Actinomycetes</taxon>
        <taxon>Propionibacteriales</taxon>
        <taxon>Nocardioidaceae</taxon>
        <taxon>Nocardioides</taxon>
    </lineage>
</organism>
<feature type="domain" description="DUF7507" evidence="2">
    <location>
        <begin position="1350"/>
        <end position="1451"/>
    </location>
</feature>
<accession>A0A853C1M4</accession>
<comment type="caution">
    <text evidence="3">The sequence shown here is derived from an EMBL/GenBank/DDBJ whole genome shotgun (WGS) entry which is preliminary data.</text>
</comment>
<dbReference type="PANTHER" id="PTHR34819:SF3">
    <property type="entry name" value="CELL SURFACE PROTEIN"/>
    <property type="match status" value="1"/>
</dbReference>
<dbReference type="InterPro" id="IPR047589">
    <property type="entry name" value="DUF11_rpt"/>
</dbReference>
<name>A0A853C1M4_9ACTN</name>
<protein>
    <submittedName>
        <fullName evidence="3">Putative repeat protein (TIGR01451 family)</fullName>
    </submittedName>
</protein>
<sequence>MNRFPMRPTTLSGRALAHLVALVVLLAGAGGLLAAPARAAGDGVLNLTMTPVDASNGNSLVTDARNGAGPAGYATNNRITYLVQYSCGVVACDNTRVQMSTPPSDPLGLLPSGQFILLYDAFAAGSSGGTISGTDATGKVVSLGNLAAGTSGTFAVTYRYQSTSNREVPNGSFYPEGFAIDMSAVISSDTATGPVTANAADVTWHLDSPNGAAPYGPTAVMGPAGGTFRPGVPVNLQVAVNGGNMVVNPGSNVAGSADRYAVGNYTITYQVPPQATIEAVTLMGNPDPTAVIDNVNHTVTWTKGTNPNPVYGARGTWGIASLGGFNSGGPGVNNGAHPDSQAFWNPRSVRVTFDGTQFPGADATGCNFPTAEVQSSLDVSVTYVDPARTTKTINGQKMNAKVACVSPFGGLGVDKRVAGGLAGQFAFGDGNLGGNPAVYATNVPAPGEPPVVRSWQVSAFNHGNVPGVAVIEEPDLVHDHIKVNQITPTGISAAGAPTSVGARIEWSAVDGNGNITNGSDYRASGAPLNAPPGGWFTSATATTDPIAPGRVLPTDNTQEGAVVSFRYAVDDGAIPFVGQRRTNTAHITMTYPGYGNDPGEQPIRTLTGAPMDVEPRGDAVRTVQYTKPSPVLLAAFDGNPVVAGGGSLTAVAPGTEVTWSINGSTNDVWPGTQITPQLMFVAPAGWTIKPGSAVMGGNAPGGVQLQYATRTVDGVQREVVIATWPGPVSPSTTVRDFFGSMSVTAVPLPTAPAGVQAVAAAVAGDASGTWTDAVGEGYLLNDNQFRASTVIHVDAGDLDQDSKLTEEFARTNSTSDVRVTALPGFTVSKEICDPDPALPSGCEWVVAGPTDPVALPTDEEIKYRVTMTNSGNVNLTNAVAVDVLPYDGDGRGSEFDQTFAGSTDVGAGIVLSYSTSRTPGAGDWTAPAAGAAAVRLTAASLPIGASRSVVLTTDPVNGAAGDLSCNNLTVSSAQTIAATTTRRCAELFAVTPPDPELALVKEAELTTDAGTTGVADAGDVITYTFTVDNLGPSAAADVSIDDDLPGLSAINPASVAMVAAGTDAEFTATYTVTDADIEAGAAIVNTATASGTGPGGVVTSPPDATETPVAAIAPELTLEKTADLDDTDGNGAADAGEVITYTFLVTNSGNVTVDGVDVDDQMTGLSAITPAGPVSLAPGDHQEFQATYTVTQTDVDEGDPIDNTAIASGDPVRGELDPVQDSTRTPVAPALPQLQIDKSAVLVDANDNRRADAGEMITYSFTVTNNGNVTIDDVAVDDPKVAGITPSAVTLGPGDSQTFAAEPYVVTQADVDGGQPIVNTATADGTPARGTLEPASDTATTLIALPTGGLVIVKTADLDDTDGDGYADVGERISYSFVVSNSGNQTQRDVSVTDERVTGIAPASVASLAPGAWQEFSAATYTVTQADVDSGRVRNVATASGTQPNGAPLTSPPDEVVVPVEPAEPELSLVKTSDITTDRDDDGKGDEGDVITYTLTVTNAGNVTLTDITVIDALPGLSGITPAPPAVLAPGASATFTATYVVTADDVDAGDPIVNHAIATGTRRNQVVEDDASTETLVDDDPDKDGVPNEEEEDNGTDPDDPDTDDDEIDDGEEIEGPGSCTGGTDPLDRDTDDDGLSDGDEVDGIRVRQVVYTKVGHGNGRTRIGLVRPNPCRADTDRDGLRDDREIAGFSIGQRVLVWPEYGESYWLGLRRTNPVDRDTDNDGLTDKDEVTGRKNKRHDRHRSDPAHVDTDYGGIRDGREVASLSDPSVVYSGPSNPSGNKRGGALGG</sequence>
<dbReference type="InterPro" id="IPR051172">
    <property type="entry name" value="Chlamydia_OmcB"/>
</dbReference>
<feature type="domain" description="DUF7507" evidence="2">
    <location>
        <begin position="995"/>
        <end position="1097"/>
    </location>
</feature>
<dbReference type="RefSeq" id="WP_179667087.1">
    <property type="nucleotide sequence ID" value="NZ_JACCFP010000001.1"/>
</dbReference>
<dbReference type="NCBIfam" id="TIGR01451">
    <property type="entry name" value="B_ant_repeat"/>
    <property type="match status" value="5"/>
</dbReference>
<reference evidence="3 4" key="1">
    <citation type="submission" date="2020-07" db="EMBL/GenBank/DDBJ databases">
        <title>Sequencing the genomes of 1000 actinobacteria strains.</title>
        <authorList>
            <person name="Klenk H.-P."/>
        </authorList>
    </citation>
    <scope>NUCLEOTIDE SEQUENCE [LARGE SCALE GENOMIC DNA]</scope>
    <source>
        <strain evidence="3 4">DSM 103833</strain>
    </source>
</reference>
<feature type="compositionally biased region" description="Low complexity" evidence="1">
    <location>
        <begin position="1617"/>
        <end position="1626"/>
    </location>
</feature>
<dbReference type="Proteomes" id="UP000530424">
    <property type="component" value="Unassembled WGS sequence"/>
</dbReference>
<evidence type="ECO:0000313" key="3">
    <source>
        <dbReference type="EMBL" id="NYJ00508.1"/>
    </source>
</evidence>
<dbReference type="InterPro" id="IPR013783">
    <property type="entry name" value="Ig-like_fold"/>
</dbReference>
<evidence type="ECO:0000313" key="4">
    <source>
        <dbReference type="Proteomes" id="UP000530424"/>
    </source>
</evidence>
<keyword evidence="4" id="KW-1185">Reference proteome</keyword>
<dbReference type="EMBL" id="JACCFP010000001">
    <property type="protein sequence ID" value="NYJ00508.1"/>
    <property type="molecule type" value="Genomic_DNA"/>
</dbReference>
<feature type="domain" description="DUF7507" evidence="2">
    <location>
        <begin position="1464"/>
        <end position="1567"/>
    </location>
</feature>
<feature type="region of interest" description="Disordered" evidence="1">
    <location>
        <begin position="1204"/>
        <end position="1225"/>
    </location>
</feature>
<dbReference type="Pfam" id="PF24346">
    <property type="entry name" value="DUF7507"/>
    <property type="match status" value="5"/>
</dbReference>
<evidence type="ECO:0000259" key="2">
    <source>
        <dbReference type="Pfam" id="PF24346"/>
    </source>
</evidence>